<name>A0ABT9P554_9ACTN</name>
<dbReference type="PANTHER" id="PTHR30336:SF20">
    <property type="entry name" value="DUF218 DOMAIN-CONTAINING PROTEIN"/>
    <property type="match status" value="1"/>
</dbReference>
<protein>
    <submittedName>
        <fullName evidence="2">Uncharacterized SAM-binding protein YcdF (DUF218 family)</fullName>
    </submittedName>
</protein>
<keyword evidence="3" id="KW-1185">Reference proteome</keyword>
<dbReference type="EMBL" id="JAUSQZ010000001">
    <property type="protein sequence ID" value="MDP9827812.1"/>
    <property type="molecule type" value="Genomic_DNA"/>
</dbReference>
<evidence type="ECO:0000313" key="2">
    <source>
        <dbReference type="EMBL" id="MDP9827812.1"/>
    </source>
</evidence>
<dbReference type="RefSeq" id="WP_307244341.1">
    <property type="nucleotide sequence ID" value="NZ_JAUSQZ010000001.1"/>
</dbReference>
<dbReference type="PANTHER" id="PTHR30336">
    <property type="entry name" value="INNER MEMBRANE PROTEIN, PROBABLE PERMEASE"/>
    <property type="match status" value="1"/>
</dbReference>
<reference evidence="2 3" key="1">
    <citation type="submission" date="2023-07" db="EMBL/GenBank/DDBJ databases">
        <title>Sequencing the genomes of 1000 actinobacteria strains.</title>
        <authorList>
            <person name="Klenk H.-P."/>
        </authorList>
    </citation>
    <scope>NUCLEOTIDE SEQUENCE [LARGE SCALE GENOMIC DNA]</scope>
    <source>
        <strain evidence="2 3">DSM 44388</strain>
    </source>
</reference>
<dbReference type="CDD" id="cd06259">
    <property type="entry name" value="YdcF-like"/>
    <property type="match status" value="1"/>
</dbReference>
<dbReference type="Gene3D" id="3.40.50.620">
    <property type="entry name" value="HUPs"/>
    <property type="match status" value="1"/>
</dbReference>
<dbReference type="InterPro" id="IPR014729">
    <property type="entry name" value="Rossmann-like_a/b/a_fold"/>
</dbReference>
<feature type="domain" description="DUF218" evidence="1">
    <location>
        <begin position="43"/>
        <end position="161"/>
    </location>
</feature>
<comment type="caution">
    <text evidence="2">The sequence shown here is derived from an EMBL/GenBank/DDBJ whole genome shotgun (WGS) entry which is preliminary data.</text>
</comment>
<accession>A0ABT9P554</accession>
<dbReference type="Pfam" id="PF02698">
    <property type="entry name" value="DUF218"/>
    <property type="match status" value="1"/>
</dbReference>
<dbReference type="InterPro" id="IPR051599">
    <property type="entry name" value="Cell_Envelope_Assoc"/>
</dbReference>
<proteinExistence type="predicted"/>
<evidence type="ECO:0000259" key="1">
    <source>
        <dbReference type="Pfam" id="PF02698"/>
    </source>
</evidence>
<organism evidence="2 3">
    <name type="scientific">Kineosporia succinea</name>
    <dbReference type="NCBI Taxonomy" id="84632"/>
    <lineage>
        <taxon>Bacteria</taxon>
        <taxon>Bacillati</taxon>
        <taxon>Actinomycetota</taxon>
        <taxon>Actinomycetes</taxon>
        <taxon>Kineosporiales</taxon>
        <taxon>Kineosporiaceae</taxon>
        <taxon>Kineosporia</taxon>
    </lineage>
</organism>
<dbReference type="InterPro" id="IPR003848">
    <property type="entry name" value="DUF218"/>
</dbReference>
<evidence type="ECO:0000313" key="3">
    <source>
        <dbReference type="Proteomes" id="UP001235712"/>
    </source>
</evidence>
<sequence>MTAQLPPNVRTAVRVLWDYHDLHHVLTPTDLGIGLGSHDLGVATCAAQLYLGGTVPFIVFTGANAPTTIERFPRGEAVHYREHALGLGVPDEVVLVESRARNTGENITFSRDLLRERGVEPRSVTLVTRPYQQRRAYATCRKLWPEVGTVQCASLPLALDDYVARIGDADRVVSMLVGDTQRIEVYADRGFAVEQPVPDEVRAAFHELVDAGYTSRLI</sequence>
<gene>
    <name evidence="2" type="ORF">J2S57_003561</name>
</gene>
<dbReference type="Proteomes" id="UP001235712">
    <property type="component" value="Unassembled WGS sequence"/>
</dbReference>